<evidence type="ECO:0000313" key="2">
    <source>
        <dbReference type="EMBL" id="GEZ94745.1"/>
    </source>
</evidence>
<dbReference type="Pfam" id="PF13976">
    <property type="entry name" value="gag_pre-integrs"/>
    <property type="match status" value="1"/>
</dbReference>
<dbReference type="AlphaFoldDB" id="A0A699IXW0"/>
<reference evidence="2" key="1">
    <citation type="journal article" date="2019" name="Sci. Rep.">
        <title>Draft genome of Tanacetum cinerariifolium, the natural source of mosquito coil.</title>
        <authorList>
            <person name="Yamashiro T."/>
            <person name="Shiraishi A."/>
            <person name="Satake H."/>
            <person name="Nakayama K."/>
        </authorList>
    </citation>
    <scope>NUCLEOTIDE SEQUENCE</scope>
</reference>
<dbReference type="InterPro" id="IPR039537">
    <property type="entry name" value="Retrotran_Ty1/copia-like"/>
</dbReference>
<dbReference type="SUPFAM" id="SSF53098">
    <property type="entry name" value="Ribonuclease H-like"/>
    <property type="match status" value="1"/>
</dbReference>
<gene>
    <name evidence="2" type="ORF">Tci_566718</name>
</gene>
<feature type="domain" description="GAG-pre-integrase" evidence="1">
    <location>
        <begin position="217"/>
        <end position="272"/>
    </location>
</feature>
<protein>
    <recommendedName>
        <fullName evidence="1">GAG-pre-integrase domain-containing protein</fullName>
    </recommendedName>
</protein>
<name>A0A699IXW0_TANCI</name>
<dbReference type="InterPro" id="IPR012337">
    <property type="entry name" value="RNaseH-like_sf"/>
</dbReference>
<dbReference type="GO" id="GO:0003676">
    <property type="term" value="F:nucleic acid binding"/>
    <property type="evidence" value="ECO:0007669"/>
    <property type="project" value="InterPro"/>
</dbReference>
<dbReference type="InterPro" id="IPR036397">
    <property type="entry name" value="RNaseH_sf"/>
</dbReference>
<comment type="caution">
    <text evidence="2">The sequence shown here is derived from an EMBL/GenBank/DDBJ whole genome shotgun (WGS) entry which is preliminary data.</text>
</comment>
<dbReference type="Gene3D" id="3.30.420.10">
    <property type="entry name" value="Ribonuclease H-like superfamily/Ribonuclease H"/>
    <property type="match status" value="1"/>
</dbReference>
<dbReference type="InterPro" id="IPR025724">
    <property type="entry name" value="GAG-pre-integrase_dom"/>
</dbReference>
<dbReference type="PANTHER" id="PTHR42648:SF27">
    <property type="entry name" value="RNA-DIRECTED DNA POLYMERASE"/>
    <property type="match status" value="1"/>
</dbReference>
<sequence>MAANQTTNNNSIMSIIDKEKFNGSNFLDCYLNLRIVLRNEQKLHHLKEALPEAPPATTTAAVRKAYTRRVSEQQEVACLMLAEQELFETVKTFHACKQEEGQSVSTYVLKMKAYLDQIERLVYSMPLVLGGLRGIQKMNKCALDLYAGIGNCAAVKAIGSFDITLPNGMDNRFLYKFTDNGAILFSMDDLFYFNAIPHDGIFEIDMHNHISNESSIYTCSNNKSKHNIDYTFLWYCRLGHINKKRIMKLQHDGLFESTDDESFDIYVSCISGMMARKPFTHVSERADDLLRLIHSDVCGPFRTTSREGANYYVSFTDDFSRFGYVYLIKHKHEVFEMFKTF</sequence>
<accession>A0A699IXW0</accession>
<dbReference type="PANTHER" id="PTHR42648">
    <property type="entry name" value="TRANSPOSASE, PUTATIVE-RELATED"/>
    <property type="match status" value="1"/>
</dbReference>
<evidence type="ECO:0000259" key="1">
    <source>
        <dbReference type="Pfam" id="PF13976"/>
    </source>
</evidence>
<dbReference type="EMBL" id="BKCJ010346117">
    <property type="protein sequence ID" value="GEZ94745.1"/>
    <property type="molecule type" value="Genomic_DNA"/>
</dbReference>
<proteinExistence type="predicted"/>
<organism evidence="2">
    <name type="scientific">Tanacetum cinerariifolium</name>
    <name type="common">Dalmatian daisy</name>
    <name type="synonym">Chrysanthemum cinerariifolium</name>
    <dbReference type="NCBI Taxonomy" id="118510"/>
    <lineage>
        <taxon>Eukaryota</taxon>
        <taxon>Viridiplantae</taxon>
        <taxon>Streptophyta</taxon>
        <taxon>Embryophyta</taxon>
        <taxon>Tracheophyta</taxon>
        <taxon>Spermatophyta</taxon>
        <taxon>Magnoliopsida</taxon>
        <taxon>eudicotyledons</taxon>
        <taxon>Gunneridae</taxon>
        <taxon>Pentapetalae</taxon>
        <taxon>asterids</taxon>
        <taxon>campanulids</taxon>
        <taxon>Asterales</taxon>
        <taxon>Asteraceae</taxon>
        <taxon>Asteroideae</taxon>
        <taxon>Anthemideae</taxon>
        <taxon>Anthemidinae</taxon>
        <taxon>Tanacetum</taxon>
    </lineage>
</organism>